<dbReference type="EC" id="2.3.1.28" evidence="2"/>
<dbReference type="CDD" id="cd03349">
    <property type="entry name" value="LbH_XAT"/>
    <property type="match status" value="1"/>
</dbReference>
<gene>
    <name evidence="9" type="ORF">CU669_18460</name>
</gene>
<keyword evidence="5" id="KW-0677">Repeat</keyword>
<keyword evidence="4" id="KW-0808">Transferase</keyword>
<dbReference type="EMBL" id="PGTO01000023">
    <property type="protein sequence ID" value="RAU20435.1"/>
    <property type="molecule type" value="Genomic_DNA"/>
</dbReference>
<proteinExistence type="inferred from homology"/>
<sequence length="219" mass="23873">MKPMLATVYVPQTIHQLMAIAGWENDGMELDIAYHDEAKSIFFEDTASASCSNKELAITNAFMGRRSYMLGGGMLSPNTIIGRYCSIAYNASVGVGRHRMEWLSTGMLPEPMSVDMSYPSPPFTVIGHDVWIGVGATVIGGVRVGHGACIGAGSVVTKDVPPYAVVGGSPARVIRYRFPEDVIAGLLRTKWWARPESIIKLLPYNNVEACIEFLDNLED</sequence>
<evidence type="ECO:0000256" key="3">
    <source>
        <dbReference type="ARBA" id="ARBA00020291"/>
    </source>
</evidence>
<dbReference type="GO" id="GO:0046677">
    <property type="term" value="P:response to antibiotic"/>
    <property type="evidence" value="ECO:0007669"/>
    <property type="project" value="UniProtKB-KW"/>
</dbReference>
<organism evidence="9 10">
    <name type="scientific">Paramagnetospirillum kuznetsovii</name>
    <dbReference type="NCBI Taxonomy" id="2053833"/>
    <lineage>
        <taxon>Bacteria</taxon>
        <taxon>Pseudomonadati</taxon>
        <taxon>Pseudomonadota</taxon>
        <taxon>Alphaproteobacteria</taxon>
        <taxon>Rhodospirillales</taxon>
        <taxon>Magnetospirillaceae</taxon>
        <taxon>Paramagnetospirillum</taxon>
    </lineage>
</organism>
<dbReference type="InterPro" id="IPR011004">
    <property type="entry name" value="Trimer_LpxA-like_sf"/>
</dbReference>
<dbReference type="PROSITE" id="PS00101">
    <property type="entry name" value="HEXAPEP_TRANSFERASES"/>
    <property type="match status" value="1"/>
</dbReference>
<evidence type="ECO:0000256" key="4">
    <source>
        <dbReference type="ARBA" id="ARBA00022679"/>
    </source>
</evidence>
<dbReference type="PANTHER" id="PTHR43300">
    <property type="entry name" value="ACETYLTRANSFERASE"/>
    <property type="match status" value="1"/>
</dbReference>
<dbReference type="Proteomes" id="UP000251075">
    <property type="component" value="Unassembled WGS sequence"/>
</dbReference>
<accession>A0A364NU52</accession>
<dbReference type="OrthoDB" id="9815592at2"/>
<evidence type="ECO:0000256" key="6">
    <source>
        <dbReference type="ARBA" id="ARBA00023251"/>
    </source>
</evidence>
<name>A0A364NU52_9PROT</name>
<dbReference type="PANTHER" id="PTHR43300:SF12">
    <property type="entry name" value="CHLORAMPHENICOL ACETYLTRANSFERASE"/>
    <property type="match status" value="1"/>
</dbReference>
<comment type="caution">
    <text evidence="9">The sequence shown here is derived from an EMBL/GenBank/DDBJ whole genome shotgun (WGS) entry which is preliminary data.</text>
</comment>
<evidence type="ECO:0000256" key="1">
    <source>
        <dbReference type="ARBA" id="ARBA00007274"/>
    </source>
</evidence>
<evidence type="ECO:0000313" key="10">
    <source>
        <dbReference type="Proteomes" id="UP000251075"/>
    </source>
</evidence>
<evidence type="ECO:0000313" key="9">
    <source>
        <dbReference type="EMBL" id="RAU20435.1"/>
    </source>
</evidence>
<comment type="catalytic activity">
    <reaction evidence="8">
        <text>chloramphenicol + acetyl-CoA = chloramphenicol 3-acetate + CoA</text>
        <dbReference type="Rhea" id="RHEA:18421"/>
        <dbReference type="ChEBI" id="CHEBI:16730"/>
        <dbReference type="ChEBI" id="CHEBI:17698"/>
        <dbReference type="ChEBI" id="CHEBI:57287"/>
        <dbReference type="ChEBI" id="CHEBI:57288"/>
        <dbReference type="EC" id="2.3.1.28"/>
    </reaction>
</comment>
<keyword evidence="10" id="KW-1185">Reference proteome</keyword>
<dbReference type="SUPFAM" id="SSF51161">
    <property type="entry name" value="Trimeric LpxA-like enzymes"/>
    <property type="match status" value="1"/>
</dbReference>
<protein>
    <recommendedName>
        <fullName evidence="3">Chloramphenicol acetyltransferase</fullName>
        <ecNumber evidence="2">2.3.1.28</ecNumber>
    </recommendedName>
</protein>
<dbReference type="GO" id="GO:0008811">
    <property type="term" value="F:chloramphenicol O-acetyltransferase activity"/>
    <property type="evidence" value="ECO:0007669"/>
    <property type="project" value="UniProtKB-EC"/>
</dbReference>
<evidence type="ECO:0000256" key="2">
    <source>
        <dbReference type="ARBA" id="ARBA00013235"/>
    </source>
</evidence>
<dbReference type="InterPro" id="IPR001451">
    <property type="entry name" value="Hexapep"/>
</dbReference>
<reference evidence="9 10" key="1">
    <citation type="submission" date="2017-11" db="EMBL/GenBank/DDBJ databases">
        <title>Draft genome sequence of magnetotactic bacterium Magnetospirillum kuznetsovii LBB-42.</title>
        <authorList>
            <person name="Grouzdev D.S."/>
            <person name="Rysina M.S."/>
            <person name="Baslerov R.V."/>
            <person name="Koziaeva V."/>
        </authorList>
    </citation>
    <scope>NUCLEOTIDE SEQUENCE [LARGE SCALE GENOMIC DNA]</scope>
    <source>
        <strain evidence="9 10">LBB-42</strain>
    </source>
</reference>
<dbReference type="Pfam" id="PF00132">
    <property type="entry name" value="Hexapep"/>
    <property type="match status" value="1"/>
</dbReference>
<dbReference type="AlphaFoldDB" id="A0A364NU52"/>
<dbReference type="Gene3D" id="2.160.10.10">
    <property type="entry name" value="Hexapeptide repeat proteins"/>
    <property type="match status" value="1"/>
</dbReference>
<evidence type="ECO:0000256" key="8">
    <source>
        <dbReference type="ARBA" id="ARBA00047633"/>
    </source>
</evidence>
<keyword evidence="7" id="KW-0012">Acyltransferase</keyword>
<evidence type="ECO:0000256" key="7">
    <source>
        <dbReference type="ARBA" id="ARBA00023315"/>
    </source>
</evidence>
<dbReference type="InterPro" id="IPR018357">
    <property type="entry name" value="Hexapep_transf_CS"/>
</dbReference>
<evidence type="ECO:0000256" key="5">
    <source>
        <dbReference type="ARBA" id="ARBA00022737"/>
    </source>
</evidence>
<keyword evidence="6" id="KW-0046">Antibiotic resistance</keyword>
<comment type="similarity">
    <text evidence="1">Belongs to the transferase hexapeptide repeat family.</text>
</comment>
<dbReference type="InterPro" id="IPR050179">
    <property type="entry name" value="Trans_hexapeptide_repeat"/>
</dbReference>